<dbReference type="Proteomes" id="UP001168821">
    <property type="component" value="Unassembled WGS sequence"/>
</dbReference>
<dbReference type="PANTHER" id="PTHR45712:SF22">
    <property type="entry name" value="INSULIN-LIKE GROWTH FACTOR-BINDING PROTEIN COMPLEX ACID LABILE SUBUNIT"/>
    <property type="match status" value="1"/>
</dbReference>
<dbReference type="Gene3D" id="3.80.10.10">
    <property type="entry name" value="Ribonuclease Inhibitor"/>
    <property type="match status" value="2"/>
</dbReference>
<keyword evidence="2" id="KW-0677">Repeat</keyword>
<dbReference type="SUPFAM" id="SSF52058">
    <property type="entry name" value="L domain-like"/>
    <property type="match status" value="1"/>
</dbReference>
<evidence type="ECO:0000313" key="4">
    <source>
        <dbReference type="Proteomes" id="UP001168821"/>
    </source>
</evidence>
<gene>
    <name evidence="3" type="ORF">Zmor_026172</name>
</gene>
<accession>A0AA38M5R5</accession>
<dbReference type="InterPro" id="IPR032675">
    <property type="entry name" value="LRR_dom_sf"/>
</dbReference>
<evidence type="ECO:0000256" key="2">
    <source>
        <dbReference type="ARBA" id="ARBA00022737"/>
    </source>
</evidence>
<dbReference type="PANTHER" id="PTHR45712">
    <property type="entry name" value="AGAP008170-PA"/>
    <property type="match status" value="1"/>
</dbReference>
<keyword evidence="1" id="KW-0433">Leucine-rich repeat</keyword>
<comment type="caution">
    <text evidence="3">The sequence shown here is derived from an EMBL/GenBank/DDBJ whole genome shotgun (WGS) entry which is preliminary data.</text>
</comment>
<proteinExistence type="predicted"/>
<keyword evidence="4" id="KW-1185">Reference proteome</keyword>
<organism evidence="3 4">
    <name type="scientific">Zophobas morio</name>
    <dbReference type="NCBI Taxonomy" id="2755281"/>
    <lineage>
        <taxon>Eukaryota</taxon>
        <taxon>Metazoa</taxon>
        <taxon>Ecdysozoa</taxon>
        <taxon>Arthropoda</taxon>
        <taxon>Hexapoda</taxon>
        <taxon>Insecta</taxon>
        <taxon>Pterygota</taxon>
        <taxon>Neoptera</taxon>
        <taxon>Endopterygota</taxon>
        <taxon>Coleoptera</taxon>
        <taxon>Polyphaga</taxon>
        <taxon>Cucujiformia</taxon>
        <taxon>Tenebrionidae</taxon>
        <taxon>Zophobas</taxon>
    </lineage>
</organism>
<dbReference type="AlphaFoldDB" id="A0AA38M5R5"/>
<dbReference type="InterPro" id="IPR050333">
    <property type="entry name" value="SLRP"/>
</dbReference>
<dbReference type="InterPro" id="IPR001611">
    <property type="entry name" value="Leu-rich_rpt"/>
</dbReference>
<dbReference type="Pfam" id="PF13855">
    <property type="entry name" value="LRR_8"/>
    <property type="match status" value="2"/>
</dbReference>
<evidence type="ECO:0000256" key="1">
    <source>
        <dbReference type="ARBA" id="ARBA00022614"/>
    </source>
</evidence>
<reference evidence="3" key="1">
    <citation type="journal article" date="2023" name="G3 (Bethesda)">
        <title>Whole genome assemblies of Zophobas morio and Tenebrio molitor.</title>
        <authorList>
            <person name="Kaur S."/>
            <person name="Stinson S.A."/>
            <person name="diCenzo G.C."/>
        </authorList>
    </citation>
    <scope>NUCLEOTIDE SEQUENCE</scope>
    <source>
        <strain evidence="3">QUZm001</strain>
    </source>
</reference>
<protein>
    <submittedName>
        <fullName evidence="3">Uncharacterized protein</fullName>
    </submittedName>
</protein>
<dbReference type="EMBL" id="JALNTZ010000008">
    <property type="protein sequence ID" value="KAJ3643462.1"/>
    <property type="molecule type" value="Genomic_DNA"/>
</dbReference>
<evidence type="ECO:0000313" key="3">
    <source>
        <dbReference type="EMBL" id="KAJ3643462.1"/>
    </source>
</evidence>
<sequence length="298" mass="34557">MQCLVKVIYIYAILESLKCEDHVRYFEDYQSNNFFFRVYKKTSFTLDYGSVPILGEASISDIPNMEELMLYDIKLQKIQPGAFQDLPMLKSLKIIKTNISKIDVGVFNNLNITSLTILENKMPLTIAADAFDNMTSLQKIRLDQIQLTLWNPQWFANTPQLKEIYACDNLLQKIPRDAFKNLNGDNEITIYFYRNRIKKIHNDAFHGIRKMKILSLADNKLEEFNGHSLKNVKIEELRISENNLQCLEESDFAGIFVADKTAIGGNPWRQECLDKILEWGVSHNKTIKTINYFPTPLL</sequence>
<name>A0AA38M5R5_9CUCU</name>